<evidence type="ECO:0000313" key="2">
    <source>
        <dbReference type="EMBL" id="MDP2542277.1"/>
    </source>
</evidence>
<dbReference type="EMBL" id="JAUYVU010000010">
    <property type="protein sequence ID" value="MDP2542277.1"/>
    <property type="molecule type" value="Genomic_DNA"/>
</dbReference>
<dbReference type="RefSeq" id="WP_099215827.1">
    <property type="nucleotide sequence ID" value="NZ_JAUYVU010000010.1"/>
</dbReference>
<protein>
    <recommendedName>
        <fullName evidence="6">HNH endonuclease</fullName>
    </recommendedName>
</protein>
<keyword evidence="1" id="KW-0472">Membrane</keyword>
<evidence type="ECO:0000313" key="3">
    <source>
        <dbReference type="EMBL" id="PHN96963.1"/>
    </source>
</evidence>
<keyword evidence="1" id="KW-1133">Transmembrane helix</keyword>
<feature type="transmembrane region" description="Helical" evidence="1">
    <location>
        <begin position="339"/>
        <end position="358"/>
    </location>
</feature>
<reference evidence="2 5" key="3">
    <citation type="submission" date="2023-07" db="EMBL/GenBank/DDBJ databases">
        <title>Genome content predicts the carbon catabolic preferences of heterotrophic bacteria.</title>
        <authorList>
            <person name="Gralka M."/>
        </authorList>
    </citation>
    <scope>NUCLEOTIDE SEQUENCE [LARGE SCALE GENOMIC DNA]</scope>
    <source>
        <strain evidence="2 5">4G03</strain>
    </source>
</reference>
<dbReference type="AlphaFoldDB" id="A0A2G1BSC2"/>
<dbReference type="Proteomes" id="UP001242342">
    <property type="component" value="Unassembled WGS sequence"/>
</dbReference>
<keyword evidence="5" id="KW-1185">Reference proteome</keyword>
<reference evidence="3 4" key="1">
    <citation type="journal article" date="2016" name="Nat. Commun.">
        <title>Microbial interactions lead to rapid micro-scale successions on model marine particles.</title>
        <authorList>
            <person name="Datta M.S."/>
            <person name="Sliwerska E."/>
            <person name="Gore J."/>
            <person name="Polz M.F."/>
            <person name="Cordero O.X."/>
        </authorList>
    </citation>
    <scope>NUCLEOTIDE SEQUENCE [LARGE SCALE GENOMIC DNA]</scope>
    <source>
        <strain evidence="3 4">4G03</strain>
    </source>
</reference>
<reference evidence="3" key="2">
    <citation type="submission" date="2017-10" db="EMBL/GenBank/DDBJ databases">
        <authorList>
            <person name="Enke T.N."/>
            <person name="Cordero O.X."/>
        </authorList>
    </citation>
    <scope>NUCLEOTIDE SEQUENCE</scope>
    <source>
        <strain evidence="3">4G03</strain>
    </source>
</reference>
<organism evidence="3 4">
    <name type="scientific">Tenacibaculum discolor</name>
    <dbReference type="NCBI Taxonomy" id="361581"/>
    <lineage>
        <taxon>Bacteria</taxon>
        <taxon>Pseudomonadati</taxon>
        <taxon>Bacteroidota</taxon>
        <taxon>Flavobacteriia</taxon>
        <taxon>Flavobacteriales</taxon>
        <taxon>Flavobacteriaceae</taxon>
        <taxon>Tenacibaculum</taxon>
    </lineage>
</organism>
<gene>
    <name evidence="3" type="ORF">CSC81_11135</name>
    <name evidence="2" type="ORF">Q8W23_12405</name>
</gene>
<evidence type="ECO:0008006" key="6">
    <source>
        <dbReference type="Google" id="ProtNLM"/>
    </source>
</evidence>
<evidence type="ECO:0000313" key="4">
    <source>
        <dbReference type="Proteomes" id="UP000222163"/>
    </source>
</evidence>
<dbReference type="Proteomes" id="UP000222163">
    <property type="component" value="Unassembled WGS sequence"/>
</dbReference>
<accession>A0A2G1BSC2</accession>
<evidence type="ECO:0000313" key="5">
    <source>
        <dbReference type="Proteomes" id="UP001242342"/>
    </source>
</evidence>
<comment type="caution">
    <text evidence="3">The sequence shown here is derived from an EMBL/GenBank/DDBJ whole genome shotgun (WGS) entry which is preliminary data.</text>
</comment>
<name>A0A2G1BSC2_9FLAO</name>
<evidence type="ECO:0000256" key="1">
    <source>
        <dbReference type="SAM" id="Phobius"/>
    </source>
</evidence>
<sequence length="359" mass="41724">MNPDFNKKTIETLAKRAAYKCSNPECRVNTVGPNSNPEKSTKIGEAAHIFGARIGSKRYNSEMNDTARAEITNSIWLCRNCHKLIDTDETKYTPNILFAWREKHEEYISSTLGNNTDQIIYKEQTSILADFKDYPPIIKRIILDKPYGWEYRLTAELMRYFNTPLFRKLKDLKEGLYLKNITTIEPEKSFTWIQDRLNEMSKIATPAKGLLELLTKSWGKPGEPGDIKEIHHATSLIRDYLEHVISFEEKIHFVNPPEEYERPVSLLKNLIGSQVRKLSSIPSDLDNIISLSIEYEKENNTPKEIKKVFVFDLPQNWEIEFHKELIKAKRNQSLNKNENSGCLSFIVFIIITMIIFLLF</sequence>
<proteinExistence type="predicted"/>
<keyword evidence="1" id="KW-0812">Transmembrane</keyword>
<dbReference type="EMBL" id="PDUU01000009">
    <property type="protein sequence ID" value="PHN96963.1"/>
    <property type="molecule type" value="Genomic_DNA"/>
</dbReference>